<dbReference type="EMBL" id="FNLL01000001">
    <property type="protein sequence ID" value="SDT84630.1"/>
    <property type="molecule type" value="Genomic_DNA"/>
</dbReference>
<sequence>MAINAHSSALMNLEFIFTVSLDRLFDLTVNQKNEERNPVKTPLQAFINWFDNVPVSLRRYLAHIFRICTTDDTSHMAALPEQSLEGFRNWAVKTDFPLRIAARMFYIRSVFDMVILHYEEILKDDEFCHLASEKDNIVQISSKQWEEIFKSWIDLRRKEMADTYIHSWASGMIKLQMEAK</sequence>
<dbReference type="Proteomes" id="UP000199608">
    <property type="component" value="Unassembled WGS sequence"/>
</dbReference>
<dbReference type="AlphaFoldDB" id="A0A1H2DP17"/>
<dbReference type="RefSeq" id="WP_245742898.1">
    <property type="nucleotide sequence ID" value="NZ_FNLL01000001.1"/>
</dbReference>
<evidence type="ECO:0000313" key="1">
    <source>
        <dbReference type="EMBL" id="SDT84630.1"/>
    </source>
</evidence>
<proteinExistence type="predicted"/>
<keyword evidence="2" id="KW-1185">Reference proteome</keyword>
<reference evidence="2" key="1">
    <citation type="submission" date="2016-10" db="EMBL/GenBank/DDBJ databases">
        <authorList>
            <person name="Varghese N."/>
            <person name="Submissions S."/>
        </authorList>
    </citation>
    <scope>NUCLEOTIDE SEQUENCE [LARGE SCALE GENOMIC DNA]</scope>
    <source>
        <strain evidence="2">DSM 3384</strain>
    </source>
</reference>
<accession>A0A1H2DP17</accession>
<protein>
    <submittedName>
        <fullName evidence="1">Uncharacterized protein</fullName>
    </submittedName>
</protein>
<name>A0A1H2DP17_9BACT</name>
<gene>
    <name evidence="1" type="ORF">SAMN04487931_101331</name>
</gene>
<evidence type="ECO:0000313" key="2">
    <source>
        <dbReference type="Proteomes" id="UP000199608"/>
    </source>
</evidence>
<organism evidence="1 2">
    <name type="scientific">Desulfobacula phenolica</name>
    <dbReference type="NCBI Taxonomy" id="90732"/>
    <lineage>
        <taxon>Bacteria</taxon>
        <taxon>Pseudomonadati</taxon>
        <taxon>Thermodesulfobacteriota</taxon>
        <taxon>Desulfobacteria</taxon>
        <taxon>Desulfobacterales</taxon>
        <taxon>Desulfobacteraceae</taxon>
        <taxon>Desulfobacula</taxon>
    </lineage>
</organism>